<dbReference type="InterPro" id="IPR050738">
    <property type="entry name" value="Sulfatase"/>
</dbReference>
<evidence type="ECO:0000259" key="5">
    <source>
        <dbReference type="Pfam" id="PF00884"/>
    </source>
</evidence>
<dbReference type="Gene3D" id="3.40.720.10">
    <property type="entry name" value="Alkaline Phosphatase, subunit A"/>
    <property type="match status" value="1"/>
</dbReference>
<dbReference type="InterPro" id="IPR017850">
    <property type="entry name" value="Alkaline_phosphatase_core_sf"/>
</dbReference>
<evidence type="ECO:0000313" key="6">
    <source>
        <dbReference type="EMBL" id="WDE99245.1"/>
    </source>
</evidence>
<gene>
    <name evidence="6" type="ORF">PQO03_15525</name>
</gene>
<keyword evidence="2" id="KW-0479">Metal-binding</keyword>
<comment type="similarity">
    <text evidence="1">Belongs to the sulfatase family.</text>
</comment>
<dbReference type="Proteomes" id="UP001214250">
    <property type="component" value="Chromosome 2"/>
</dbReference>
<name>A0ABY7VYC8_9BACT</name>
<dbReference type="PANTHER" id="PTHR42693:SF53">
    <property type="entry name" value="ENDO-4-O-SULFATASE"/>
    <property type="match status" value="1"/>
</dbReference>
<dbReference type="Pfam" id="PF00884">
    <property type="entry name" value="Sulfatase"/>
    <property type="match status" value="1"/>
</dbReference>
<dbReference type="InterPro" id="IPR024607">
    <property type="entry name" value="Sulfatase_CS"/>
</dbReference>
<dbReference type="PANTHER" id="PTHR42693">
    <property type="entry name" value="ARYLSULFATASE FAMILY MEMBER"/>
    <property type="match status" value="1"/>
</dbReference>
<proteinExistence type="inferred from homology"/>
<evidence type="ECO:0000256" key="1">
    <source>
        <dbReference type="ARBA" id="ARBA00008779"/>
    </source>
</evidence>
<dbReference type="PROSITE" id="PS00149">
    <property type="entry name" value="SULFATASE_2"/>
    <property type="match status" value="1"/>
</dbReference>
<dbReference type="SUPFAM" id="SSF53649">
    <property type="entry name" value="Alkaline phosphatase-like"/>
    <property type="match status" value="1"/>
</dbReference>
<feature type="domain" description="Sulfatase N-terminal" evidence="5">
    <location>
        <begin position="21"/>
        <end position="435"/>
    </location>
</feature>
<dbReference type="RefSeq" id="WP_274154105.1">
    <property type="nucleotide sequence ID" value="NZ_CP117812.1"/>
</dbReference>
<keyword evidence="4" id="KW-0106">Calcium</keyword>
<dbReference type="InterPro" id="IPR000917">
    <property type="entry name" value="Sulfatase_N"/>
</dbReference>
<reference evidence="6 7" key="1">
    <citation type="submission" date="2023-02" db="EMBL/GenBank/DDBJ databases">
        <title>Genome sequence of Lentisphaera profundi SAORIC-696.</title>
        <authorList>
            <person name="Kim e."/>
            <person name="Cho J.-C."/>
            <person name="Choi A."/>
            <person name="Kang I."/>
        </authorList>
    </citation>
    <scope>NUCLEOTIDE SEQUENCE [LARGE SCALE GENOMIC DNA]</scope>
    <source>
        <strain evidence="6 7">SAORIC-696</strain>
    </source>
</reference>
<sequence length="556" mass="63120">MNKILLLLLGACSLFGQSQKPNIILILVDDLGFSDLGCYGGEIETPNIDRLGNTGLRMTQVYNSARCCPTRAALMTGLYPHQTGVGFMTADNGKPGYRGVLNNRCVTTASLLQKSGYKTYLAGKWHLRGKNGSECTPTNRGFDEFYGPFHDYASFYRKELYFRLPKNRKALAETNKDFYATDAITDYALSFIDEARSAKQPYYLYLAYNAPHFPLQAPKELIDKYVKTYEKGWDHIRETRFQKMQELGIISKNITISAKGIVPKVPNRNKDSQYYGKEIPAWNSLDLARRKDLTRRMATFAAMVDSVDQNIGRVLKDLEENNELDNTCIFFLSDNGACAEWDPHGFDNNPYPQNLLHEGDDLNKIGQKGSFHSYGSGWANACNTPLSSYKHYTYEGGISSPTIIHFPSELARKGTIAREPQHVIDIAATILDIAEVTYPKGWHGQELYPIQGKSLLPFIKGQKASQAPLYFEHEGNRAIRQGKWKLLWINYTQKWQLYNIDNDRSETSDLSSQHPEKVAELSKMWNSWAEKNFVAKEKIKTVSKGMPKLYYTPTSK</sequence>
<accession>A0ABY7VYC8</accession>
<organism evidence="6 7">
    <name type="scientific">Lentisphaera profundi</name>
    <dbReference type="NCBI Taxonomy" id="1658616"/>
    <lineage>
        <taxon>Bacteria</taxon>
        <taxon>Pseudomonadati</taxon>
        <taxon>Lentisphaerota</taxon>
        <taxon>Lentisphaeria</taxon>
        <taxon>Lentisphaerales</taxon>
        <taxon>Lentisphaeraceae</taxon>
        <taxon>Lentisphaera</taxon>
    </lineage>
</organism>
<dbReference type="CDD" id="cd16025">
    <property type="entry name" value="PAS_like"/>
    <property type="match status" value="1"/>
</dbReference>
<dbReference type="EMBL" id="CP117812">
    <property type="protein sequence ID" value="WDE99245.1"/>
    <property type="molecule type" value="Genomic_DNA"/>
</dbReference>
<evidence type="ECO:0000256" key="4">
    <source>
        <dbReference type="ARBA" id="ARBA00022837"/>
    </source>
</evidence>
<dbReference type="Gene3D" id="3.30.1120.10">
    <property type="match status" value="1"/>
</dbReference>
<keyword evidence="7" id="KW-1185">Reference proteome</keyword>
<evidence type="ECO:0000313" key="7">
    <source>
        <dbReference type="Proteomes" id="UP001214250"/>
    </source>
</evidence>
<keyword evidence="3" id="KW-0378">Hydrolase</keyword>
<protein>
    <submittedName>
        <fullName evidence="6">Arylsulfatase</fullName>
    </submittedName>
</protein>
<evidence type="ECO:0000256" key="2">
    <source>
        <dbReference type="ARBA" id="ARBA00022723"/>
    </source>
</evidence>
<evidence type="ECO:0000256" key="3">
    <source>
        <dbReference type="ARBA" id="ARBA00022801"/>
    </source>
</evidence>